<dbReference type="EMBL" id="CP021983">
    <property type="protein sequence ID" value="ASC70304.1"/>
    <property type="molecule type" value="Genomic_DNA"/>
</dbReference>
<protein>
    <submittedName>
        <fullName evidence="1">Uncharacterized protein</fullName>
    </submittedName>
</protein>
<sequence>MQLIEIRRRLEDLTEFGAPAPSPSEWAALKRAWATLKPQTLPSYHPVIDDRIALVESLHR</sequence>
<gene>
    <name evidence="1" type="ORF">XM38_012410</name>
</gene>
<evidence type="ECO:0000313" key="1">
    <source>
        <dbReference type="EMBL" id="ASC70304.1"/>
    </source>
</evidence>
<dbReference type="STRING" id="1641165.XM38_18505"/>
<dbReference type="KEGG" id="hhg:XM38_012410"/>
<accession>A0A1Z3HJ09</accession>
<proteinExistence type="predicted"/>
<evidence type="ECO:0000313" key="2">
    <source>
        <dbReference type="Proteomes" id="UP000191901"/>
    </source>
</evidence>
<name>A0A1Z3HJ09_9CYAN</name>
<dbReference type="RefSeq" id="WP_080811601.1">
    <property type="nucleotide sequence ID" value="NZ_CP021983.2"/>
</dbReference>
<dbReference type="Proteomes" id="UP000191901">
    <property type="component" value="Chromosome"/>
</dbReference>
<dbReference type="AlphaFoldDB" id="A0A1Z3HJ09"/>
<organism evidence="1 2">
    <name type="scientific">Halomicronema hongdechloris C2206</name>
    <dbReference type="NCBI Taxonomy" id="1641165"/>
    <lineage>
        <taxon>Bacteria</taxon>
        <taxon>Bacillati</taxon>
        <taxon>Cyanobacteriota</taxon>
        <taxon>Cyanophyceae</taxon>
        <taxon>Nodosilineales</taxon>
        <taxon>Nodosilineaceae</taxon>
        <taxon>Halomicronema</taxon>
    </lineage>
</organism>
<reference evidence="1 2" key="1">
    <citation type="journal article" date="2016" name="Biochim. Biophys. Acta">
        <title>Characterization of red-shifted phycobilisomes isolated from the chlorophyll f-containing cyanobacterium Halomicronema hongdechloris.</title>
        <authorList>
            <person name="Li Y."/>
            <person name="Lin Y."/>
            <person name="Garvey C.J."/>
            <person name="Birch D."/>
            <person name="Corkery R.W."/>
            <person name="Loughlin P.C."/>
            <person name="Scheer H."/>
            <person name="Willows R.D."/>
            <person name="Chen M."/>
        </authorList>
    </citation>
    <scope>NUCLEOTIDE SEQUENCE [LARGE SCALE GENOMIC DNA]</scope>
    <source>
        <strain evidence="1 2">C2206</strain>
    </source>
</reference>
<keyword evidence="2" id="KW-1185">Reference proteome</keyword>